<dbReference type="GO" id="GO:0051287">
    <property type="term" value="F:NAD binding"/>
    <property type="evidence" value="ECO:0007669"/>
    <property type="project" value="InterPro"/>
</dbReference>
<dbReference type="Pfam" id="PF04166">
    <property type="entry name" value="PdxA"/>
    <property type="match status" value="1"/>
</dbReference>
<comment type="pathway">
    <text evidence="7">Cofactor biosynthesis; pyridoxine 5'-phosphate biosynthesis; pyridoxine 5'-phosphate from D-erythrose 4-phosphate: step 4/5.</text>
</comment>
<organism evidence="8 9">
    <name type="scientific">Altericroceibacterium endophyticum</name>
    <dbReference type="NCBI Taxonomy" id="1808508"/>
    <lineage>
        <taxon>Bacteria</taxon>
        <taxon>Pseudomonadati</taxon>
        <taxon>Pseudomonadota</taxon>
        <taxon>Alphaproteobacteria</taxon>
        <taxon>Sphingomonadales</taxon>
        <taxon>Erythrobacteraceae</taxon>
        <taxon>Altericroceibacterium</taxon>
    </lineage>
</organism>
<dbReference type="AlphaFoldDB" id="A0A6I4TAJ9"/>
<feature type="binding site" evidence="7">
    <location>
        <position position="298"/>
    </location>
    <ligand>
        <name>substrate</name>
    </ligand>
</feature>
<dbReference type="GO" id="GO:0050897">
    <property type="term" value="F:cobalt ion binding"/>
    <property type="evidence" value="ECO:0007669"/>
    <property type="project" value="UniProtKB-UniRule"/>
</dbReference>
<evidence type="ECO:0000256" key="2">
    <source>
        <dbReference type="ARBA" id="ARBA00022723"/>
    </source>
</evidence>
<dbReference type="RefSeq" id="WP_160737231.1">
    <property type="nucleotide sequence ID" value="NZ_WTYT01000006.1"/>
</dbReference>
<feature type="binding site" evidence="7">
    <location>
        <position position="141"/>
    </location>
    <ligand>
        <name>substrate</name>
    </ligand>
</feature>
<evidence type="ECO:0000256" key="7">
    <source>
        <dbReference type="HAMAP-Rule" id="MF_00536"/>
    </source>
</evidence>
<dbReference type="NCBIfam" id="TIGR00557">
    <property type="entry name" value="pdxA"/>
    <property type="match status" value="1"/>
</dbReference>
<comment type="subcellular location">
    <subcellularLocation>
        <location evidence="7">Cytoplasm</location>
    </subcellularLocation>
</comment>
<dbReference type="GO" id="GO:0008270">
    <property type="term" value="F:zinc ion binding"/>
    <property type="evidence" value="ECO:0007669"/>
    <property type="project" value="UniProtKB-UniRule"/>
</dbReference>
<dbReference type="EC" id="1.1.1.262" evidence="7"/>
<dbReference type="UniPathway" id="UPA00244">
    <property type="reaction ID" value="UER00312"/>
</dbReference>
<reference evidence="8 9" key="1">
    <citation type="submission" date="2019-12" db="EMBL/GenBank/DDBJ databases">
        <title>Genomic-based taxomic classification of the family Erythrobacteraceae.</title>
        <authorList>
            <person name="Xu L."/>
        </authorList>
    </citation>
    <scope>NUCLEOTIDE SEQUENCE [LARGE SCALE GENOMIC DNA]</scope>
    <source>
        <strain evidence="8 9">LMG 29518</strain>
    </source>
</reference>
<keyword evidence="5 7" id="KW-0520">NAD</keyword>
<feature type="binding site" evidence="7">
    <location>
        <position position="289"/>
    </location>
    <ligand>
        <name>substrate</name>
    </ligand>
</feature>
<keyword evidence="6 7" id="KW-0664">Pyridoxine biosynthesis</keyword>
<keyword evidence="1 7" id="KW-0963">Cytoplasm</keyword>
<comment type="similarity">
    <text evidence="7">Belongs to the PdxA family.</text>
</comment>
<comment type="caution">
    <text evidence="7">Lacks conserved residue(s) required for the propagation of feature annotation.</text>
</comment>
<comment type="catalytic activity">
    <reaction evidence="7">
        <text>4-(phosphooxy)-L-threonine + NAD(+) = 3-amino-2-oxopropyl phosphate + CO2 + NADH</text>
        <dbReference type="Rhea" id="RHEA:32275"/>
        <dbReference type="ChEBI" id="CHEBI:16526"/>
        <dbReference type="ChEBI" id="CHEBI:57279"/>
        <dbReference type="ChEBI" id="CHEBI:57540"/>
        <dbReference type="ChEBI" id="CHEBI:57945"/>
        <dbReference type="ChEBI" id="CHEBI:58452"/>
        <dbReference type="EC" id="1.1.1.262"/>
    </reaction>
</comment>
<evidence type="ECO:0000256" key="6">
    <source>
        <dbReference type="ARBA" id="ARBA00023096"/>
    </source>
</evidence>
<accession>A0A6I4TAJ9</accession>
<keyword evidence="7" id="KW-0170">Cobalt</keyword>
<comment type="cofactor">
    <cofactor evidence="7">
        <name>Zn(2+)</name>
        <dbReference type="ChEBI" id="CHEBI:29105"/>
    </cofactor>
    <cofactor evidence="7">
        <name>Mg(2+)</name>
        <dbReference type="ChEBI" id="CHEBI:18420"/>
    </cofactor>
    <cofactor evidence="7">
        <name>Co(2+)</name>
        <dbReference type="ChEBI" id="CHEBI:48828"/>
    </cofactor>
    <text evidence="7">Binds 1 divalent metal cation per subunit. Can use ions such as Zn(2+), Mg(2+) or Co(2+).</text>
</comment>
<comment type="caution">
    <text evidence="8">The sequence shown here is derived from an EMBL/GenBank/DDBJ whole genome shotgun (WGS) entry which is preliminary data.</text>
</comment>
<dbReference type="SUPFAM" id="SSF53659">
    <property type="entry name" value="Isocitrate/Isopropylmalate dehydrogenase-like"/>
    <property type="match status" value="1"/>
</dbReference>
<keyword evidence="3 7" id="KW-0521">NADP</keyword>
<dbReference type="NCBIfam" id="NF003699">
    <property type="entry name" value="PRK05312.1"/>
    <property type="match status" value="1"/>
</dbReference>
<keyword evidence="9" id="KW-1185">Reference proteome</keyword>
<keyword evidence="7" id="KW-0862">Zinc</keyword>
<comment type="miscellaneous">
    <text evidence="7">The active site is located at the dimer interface.</text>
</comment>
<feature type="binding site" evidence="7">
    <location>
        <position position="172"/>
    </location>
    <ligand>
        <name>a divalent metal cation</name>
        <dbReference type="ChEBI" id="CHEBI:60240"/>
        <note>ligand shared between dimeric partners</note>
    </ligand>
</feature>
<dbReference type="InterPro" id="IPR037510">
    <property type="entry name" value="PdxA"/>
</dbReference>
<evidence type="ECO:0000256" key="1">
    <source>
        <dbReference type="ARBA" id="ARBA00022490"/>
    </source>
</evidence>
<keyword evidence="7" id="KW-0460">Magnesium</keyword>
<evidence type="ECO:0000313" key="8">
    <source>
        <dbReference type="EMBL" id="MXO66785.1"/>
    </source>
</evidence>
<evidence type="ECO:0000256" key="3">
    <source>
        <dbReference type="ARBA" id="ARBA00022857"/>
    </source>
</evidence>
<protein>
    <recommendedName>
        <fullName evidence="7">4-hydroxythreonine-4-phosphate dehydrogenase</fullName>
        <ecNumber evidence="7">1.1.1.262</ecNumber>
    </recommendedName>
    <alternativeName>
        <fullName evidence="7">4-(phosphohydroxy)-L-threonine dehydrogenase</fullName>
    </alternativeName>
</protein>
<feature type="binding site" evidence="7">
    <location>
        <position position="280"/>
    </location>
    <ligand>
        <name>substrate</name>
    </ligand>
</feature>
<dbReference type="GO" id="GO:0042823">
    <property type="term" value="P:pyridoxal phosphate biosynthetic process"/>
    <property type="evidence" value="ECO:0007669"/>
    <property type="project" value="UniProtKB-UniRule"/>
</dbReference>
<comment type="subunit">
    <text evidence="7">Homodimer.</text>
</comment>
<name>A0A6I4TAJ9_9SPHN</name>
<dbReference type="HAMAP" id="MF_00536">
    <property type="entry name" value="PdxA"/>
    <property type="match status" value="1"/>
</dbReference>
<feature type="binding site" evidence="7">
    <location>
        <position position="272"/>
    </location>
    <ligand>
        <name>a divalent metal cation</name>
        <dbReference type="ChEBI" id="CHEBI:60240"/>
        <note>ligand shared between dimeric partners</note>
    </ligand>
</feature>
<dbReference type="Gene3D" id="3.40.718.10">
    <property type="entry name" value="Isopropylmalate Dehydrogenase"/>
    <property type="match status" value="1"/>
</dbReference>
<dbReference type="GO" id="GO:0000287">
    <property type="term" value="F:magnesium ion binding"/>
    <property type="evidence" value="ECO:0007669"/>
    <property type="project" value="UniProtKB-UniRule"/>
</dbReference>
<keyword evidence="4 7" id="KW-0560">Oxidoreductase</keyword>
<dbReference type="GO" id="GO:0050570">
    <property type="term" value="F:4-hydroxythreonine-4-phosphate dehydrogenase activity"/>
    <property type="evidence" value="ECO:0007669"/>
    <property type="project" value="UniProtKB-UniRule"/>
</dbReference>
<evidence type="ECO:0000256" key="4">
    <source>
        <dbReference type="ARBA" id="ARBA00023002"/>
    </source>
</evidence>
<evidence type="ECO:0000313" key="9">
    <source>
        <dbReference type="Proteomes" id="UP000438476"/>
    </source>
</evidence>
<evidence type="ECO:0000256" key="5">
    <source>
        <dbReference type="ARBA" id="ARBA00023027"/>
    </source>
</evidence>
<dbReference type="PANTHER" id="PTHR30004">
    <property type="entry name" value="4-HYDROXYTHREONINE-4-PHOSPHATE DEHYDROGENASE"/>
    <property type="match status" value="1"/>
</dbReference>
<dbReference type="Proteomes" id="UP000438476">
    <property type="component" value="Unassembled WGS sequence"/>
</dbReference>
<dbReference type="PANTHER" id="PTHR30004:SF6">
    <property type="entry name" value="D-THREONATE 4-PHOSPHATE DEHYDROGENASE"/>
    <property type="match status" value="1"/>
</dbReference>
<dbReference type="GO" id="GO:0008615">
    <property type="term" value="P:pyridoxine biosynthetic process"/>
    <property type="evidence" value="ECO:0007669"/>
    <property type="project" value="UniProtKB-UniRule"/>
</dbReference>
<comment type="function">
    <text evidence="7">Catalyzes the NAD(P)-dependent oxidation of 4-(phosphooxy)-L-threonine (HTP) into 2-amino-3-oxo-4-(phosphooxy)butyric acid which spontaneously decarboxylates to form 3-amino-2-oxopropyl phosphate (AHAP).</text>
</comment>
<feature type="binding site" evidence="7">
    <location>
        <position position="217"/>
    </location>
    <ligand>
        <name>a divalent metal cation</name>
        <dbReference type="ChEBI" id="CHEBI:60240"/>
        <note>ligand shared between dimeric partners</note>
    </ligand>
</feature>
<keyword evidence="2 7" id="KW-0479">Metal-binding</keyword>
<gene>
    <name evidence="7 8" type="primary">pdxA</name>
    <name evidence="8" type="ORF">GRI91_13545</name>
</gene>
<sequence>MADTSFPPLALSLGDPAGIGPELIAAAWAARSAEGLPPFFAVGGAELLMAAARSRGLDIPIAEIDDPAEAAAAFPHALPVLKGPDGLYRPGEPDAEGARLALWSLDQAAQLAVAGQAAGVVTGPIAKSLLAEIGFSFPGQTEFVAHKSGVAAADAVMMLAGPTLRTVPMTVHCALRDVPELLTIDLICARTRITAKALQQDFGLDAPRIAIAALNPHAGENGRMGDEEQRIIGPAIAQLRSEGIDATGPHPADSLFAPRARTTYDVAIAMYHDQALVPLKALDFDKGVNMTLGLPIIRTSPDHGTAFAIAGKGEADPGATIAAIRMAGEAAARRISAKQAASV</sequence>
<dbReference type="InterPro" id="IPR005255">
    <property type="entry name" value="PdxA_fam"/>
</dbReference>
<dbReference type="EMBL" id="WTYT01000006">
    <property type="protein sequence ID" value="MXO66785.1"/>
    <property type="molecule type" value="Genomic_DNA"/>
</dbReference>
<dbReference type="OrthoDB" id="9801783at2"/>
<proteinExistence type="inferred from homology"/>
<dbReference type="GO" id="GO:0005737">
    <property type="term" value="C:cytoplasm"/>
    <property type="evidence" value="ECO:0007669"/>
    <property type="project" value="UniProtKB-SubCell"/>
</dbReference>